<reference evidence="2 3" key="1">
    <citation type="submission" date="2013-04" db="EMBL/GenBank/DDBJ databases">
        <title>Shimia sp. 22II-S11-Z10 Genome Sequencing.</title>
        <authorList>
            <person name="Lai Q."/>
            <person name="Li G."/>
            <person name="Shao Z."/>
        </authorList>
    </citation>
    <scope>NUCLEOTIDE SEQUENCE [LARGE SCALE GENOMIC DNA]</scope>
    <source>
        <strain evidence="3">22II-S11-Z10</strain>
    </source>
</reference>
<keyword evidence="3" id="KW-1185">Reference proteome</keyword>
<dbReference type="AlphaFoldDB" id="A0A058ZL22"/>
<evidence type="ECO:0000313" key="3">
    <source>
        <dbReference type="Proteomes" id="UP000024836"/>
    </source>
</evidence>
<comment type="caution">
    <text evidence="2">The sequence shown here is derived from an EMBL/GenBank/DDBJ whole genome shotgun (WGS) entry which is preliminary data.</text>
</comment>
<protein>
    <submittedName>
        <fullName evidence="2">Rod shape-determining protein MreD</fullName>
    </submittedName>
</protein>
<keyword evidence="1" id="KW-0812">Transmembrane</keyword>
<evidence type="ECO:0000256" key="1">
    <source>
        <dbReference type="SAM" id="Phobius"/>
    </source>
</evidence>
<feature type="transmembrane region" description="Helical" evidence="1">
    <location>
        <begin position="12"/>
        <end position="38"/>
    </location>
</feature>
<keyword evidence="1" id="KW-1133">Transmembrane helix</keyword>
<name>A0A058ZL22_9RHOB</name>
<proteinExistence type="predicted"/>
<dbReference type="OrthoDB" id="7629477at2"/>
<feature type="transmembrane region" description="Helical" evidence="1">
    <location>
        <begin position="103"/>
        <end position="122"/>
    </location>
</feature>
<accession>A0A058ZL22</accession>
<organism evidence="2 3">
    <name type="scientific">Actibacterium atlanticum</name>
    <dbReference type="NCBI Taxonomy" id="1461693"/>
    <lineage>
        <taxon>Bacteria</taxon>
        <taxon>Pseudomonadati</taxon>
        <taxon>Pseudomonadota</taxon>
        <taxon>Alphaproteobacteria</taxon>
        <taxon>Rhodobacterales</taxon>
        <taxon>Roseobacteraceae</taxon>
        <taxon>Actibacterium</taxon>
    </lineage>
</organism>
<evidence type="ECO:0000313" key="2">
    <source>
        <dbReference type="EMBL" id="KCV81902.1"/>
    </source>
</evidence>
<sequence length="179" mass="19728">MIGEQTRQRLLYQALFSVMTIGFLFLHILPLNALPAMFPGPDMVLCFALVWVLRRPDYLPPVLLVTLMLLCDFVLQRPPGLWAMIVLIAAEFQRSRFQGEGDIPFLAEWAISAAIMTAATLVNDLTLYVVGVAHSSVAFSVVQIFMNIAFYPVAMGISVFGAGLRRPAPSDFEARGGHA</sequence>
<dbReference type="STRING" id="1461693.ATO10_08653"/>
<dbReference type="eggNOG" id="ENOG5032RJQ">
    <property type="taxonomic scope" value="Bacteria"/>
</dbReference>
<keyword evidence="1" id="KW-0472">Membrane</keyword>
<feature type="transmembrane region" description="Helical" evidence="1">
    <location>
        <begin position="142"/>
        <end position="164"/>
    </location>
</feature>
<dbReference type="Proteomes" id="UP000024836">
    <property type="component" value="Unassembled WGS sequence"/>
</dbReference>
<gene>
    <name evidence="2" type="ORF">ATO10_08653</name>
</gene>
<dbReference type="RefSeq" id="WP_035250535.1">
    <property type="nucleotide sequence ID" value="NZ_AQQY01000005.1"/>
</dbReference>
<dbReference type="EMBL" id="AQQY01000005">
    <property type="protein sequence ID" value="KCV81902.1"/>
    <property type="molecule type" value="Genomic_DNA"/>
</dbReference>